<evidence type="ECO:0000256" key="3">
    <source>
        <dbReference type="ARBA" id="ARBA00023125"/>
    </source>
</evidence>
<evidence type="ECO:0000256" key="1">
    <source>
        <dbReference type="ARBA" id="ARBA00022491"/>
    </source>
</evidence>
<dbReference type="SUPFAM" id="SSF46955">
    <property type="entry name" value="Putative DNA-binding domain"/>
    <property type="match status" value="1"/>
</dbReference>
<sequence length="117" mass="13623">MRIGEFIALTGTTKDTIRHYEDLDLIMSKGPDGKRIYTEQHLADYFVIQELKSYGVILRDIQSIFKLKRSYGCGHAELIKEVGDSLNLQLDGLRQEELELRNRIRMLERLVQQIAEI</sequence>
<dbReference type="EMBL" id="MKQP01000019">
    <property type="protein sequence ID" value="OMD32000.1"/>
    <property type="molecule type" value="Genomic_DNA"/>
</dbReference>
<evidence type="ECO:0000313" key="6">
    <source>
        <dbReference type="EMBL" id="OMD32000.1"/>
    </source>
</evidence>
<dbReference type="GO" id="GO:0003677">
    <property type="term" value="F:DNA binding"/>
    <property type="evidence" value="ECO:0007669"/>
    <property type="project" value="UniProtKB-KW"/>
</dbReference>
<keyword evidence="2" id="KW-0805">Transcription regulation</keyword>
<accession>A0A1R0XAN9</accession>
<feature type="domain" description="HTH merR-type" evidence="5">
    <location>
        <begin position="1"/>
        <end position="67"/>
    </location>
</feature>
<evidence type="ECO:0000256" key="2">
    <source>
        <dbReference type="ARBA" id="ARBA00023015"/>
    </source>
</evidence>
<keyword evidence="4" id="KW-0804">Transcription</keyword>
<keyword evidence="3" id="KW-0238">DNA-binding</keyword>
<dbReference type="InterPro" id="IPR009061">
    <property type="entry name" value="DNA-bd_dom_put_sf"/>
</dbReference>
<dbReference type="GO" id="GO:0003700">
    <property type="term" value="F:DNA-binding transcription factor activity"/>
    <property type="evidence" value="ECO:0007669"/>
    <property type="project" value="InterPro"/>
</dbReference>
<name>A0A1R0XAN9_9BACL</name>
<evidence type="ECO:0000313" key="7">
    <source>
        <dbReference type="Proteomes" id="UP000187465"/>
    </source>
</evidence>
<organism evidence="6 7">
    <name type="scientific">Paenibacillus odorifer</name>
    <dbReference type="NCBI Taxonomy" id="189426"/>
    <lineage>
        <taxon>Bacteria</taxon>
        <taxon>Bacillati</taxon>
        <taxon>Bacillota</taxon>
        <taxon>Bacilli</taxon>
        <taxon>Bacillales</taxon>
        <taxon>Paenibacillaceae</taxon>
        <taxon>Paenibacillus</taxon>
    </lineage>
</organism>
<reference evidence="6 7" key="1">
    <citation type="submission" date="2016-10" db="EMBL/GenBank/DDBJ databases">
        <title>Paenibacillus species isolates.</title>
        <authorList>
            <person name="Beno S.M."/>
        </authorList>
    </citation>
    <scope>NUCLEOTIDE SEQUENCE [LARGE SCALE GENOMIC DNA]</scope>
    <source>
        <strain evidence="6 7">FSL H7-0604</strain>
    </source>
</reference>
<dbReference type="AlphaFoldDB" id="A0A1R0XAN9"/>
<keyword evidence="1" id="KW-0678">Repressor</keyword>
<dbReference type="PANTHER" id="PTHR30204">
    <property type="entry name" value="REDOX-CYCLING DRUG-SENSING TRANSCRIPTIONAL ACTIVATOR SOXR"/>
    <property type="match status" value="1"/>
</dbReference>
<evidence type="ECO:0000259" key="5">
    <source>
        <dbReference type="PROSITE" id="PS50937"/>
    </source>
</evidence>
<dbReference type="SMART" id="SM00422">
    <property type="entry name" value="HTH_MERR"/>
    <property type="match status" value="1"/>
</dbReference>
<comment type="caution">
    <text evidence="6">The sequence shown here is derived from an EMBL/GenBank/DDBJ whole genome shotgun (WGS) entry which is preliminary data.</text>
</comment>
<dbReference type="Gene3D" id="1.10.1660.10">
    <property type="match status" value="1"/>
</dbReference>
<dbReference type="Proteomes" id="UP000187465">
    <property type="component" value="Unassembled WGS sequence"/>
</dbReference>
<dbReference type="Pfam" id="PF13411">
    <property type="entry name" value="MerR_1"/>
    <property type="match status" value="1"/>
</dbReference>
<dbReference type="RefSeq" id="WP_036684898.1">
    <property type="nucleotide sequence ID" value="NZ_MKQN01000011.1"/>
</dbReference>
<dbReference type="InterPro" id="IPR000551">
    <property type="entry name" value="MerR-type_HTH_dom"/>
</dbReference>
<dbReference type="CDD" id="cd00592">
    <property type="entry name" value="HTH_MerR-like"/>
    <property type="match status" value="1"/>
</dbReference>
<dbReference type="PROSITE" id="PS50937">
    <property type="entry name" value="HTH_MERR_2"/>
    <property type="match status" value="1"/>
</dbReference>
<dbReference type="InterPro" id="IPR047057">
    <property type="entry name" value="MerR_fam"/>
</dbReference>
<protein>
    <recommendedName>
        <fullName evidence="5">HTH merR-type domain-containing protein</fullName>
    </recommendedName>
</protein>
<gene>
    <name evidence="6" type="ORF">BJP51_17300</name>
</gene>
<dbReference type="PANTHER" id="PTHR30204:SF69">
    <property type="entry name" value="MERR-FAMILY TRANSCRIPTIONAL REGULATOR"/>
    <property type="match status" value="1"/>
</dbReference>
<proteinExistence type="predicted"/>
<evidence type="ECO:0000256" key="4">
    <source>
        <dbReference type="ARBA" id="ARBA00023163"/>
    </source>
</evidence>